<dbReference type="RefSeq" id="WP_358360566.1">
    <property type="nucleotide sequence ID" value="NZ_JBEZFP010000105.1"/>
</dbReference>
<proteinExistence type="predicted"/>
<name>A0ABV3DR55_9ACTN</name>
<reference evidence="1 2" key="1">
    <citation type="submission" date="2024-06" db="EMBL/GenBank/DDBJ databases">
        <title>The Natural Products Discovery Center: Release of the First 8490 Sequenced Strains for Exploring Actinobacteria Biosynthetic Diversity.</title>
        <authorList>
            <person name="Kalkreuter E."/>
            <person name="Kautsar S.A."/>
            <person name="Yang D."/>
            <person name="Bader C.D."/>
            <person name="Teijaro C.N."/>
            <person name="Fluegel L."/>
            <person name="Davis C.M."/>
            <person name="Simpson J.R."/>
            <person name="Lauterbach L."/>
            <person name="Steele A.D."/>
            <person name="Gui C."/>
            <person name="Meng S."/>
            <person name="Li G."/>
            <person name="Viehrig K."/>
            <person name="Ye F."/>
            <person name="Su P."/>
            <person name="Kiefer A.F."/>
            <person name="Nichols A."/>
            <person name="Cepeda A.J."/>
            <person name="Yan W."/>
            <person name="Fan B."/>
            <person name="Jiang Y."/>
            <person name="Adhikari A."/>
            <person name="Zheng C.-J."/>
            <person name="Schuster L."/>
            <person name="Cowan T.M."/>
            <person name="Smanski M.J."/>
            <person name="Chevrette M.G."/>
            <person name="De Carvalho L.P.S."/>
            <person name="Shen B."/>
        </authorList>
    </citation>
    <scope>NUCLEOTIDE SEQUENCE [LARGE SCALE GENOMIC DNA]</scope>
    <source>
        <strain evidence="1 2">NPDC048946</strain>
    </source>
</reference>
<organism evidence="1 2">
    <name type="scientific">Streptodolium elevatio</name>
    <dbReference type="NCBI Taxonomy" id="3157996"/>
    <lineage>
        <taxon>Bacteria</taxon>
        <taxon>Bacillati</taxon>
        <taxon>Actinomycetota</taxon>
        <taxon>Actinomycetes</taxon>
        <taxon>Kitasatosporales</taxon>
        <taxon>Streptomycetaceae</taxon>
        <taxon>Streptodolium</taxon>
    </lineage>
</organism>
<comment type="caution">
    <text evidence="1">The sequence shown here is derived from an EMBL/GenBank/DDBJ whole genome shotgun (WGS) entry which is preliminary data.</text>
</comment>
<evidence type="ECO:0000313" key="1">
    <source>
        <dbReference type="EMBL" id="MEU8137937.1"/>
    </source>
</evidence>
<protein>
    <submittedName>
        <fullName evidence="1">Uncharacterized protein</fullName>
    </submittedName>
</protein>
<accession>A0ABV3DR55</accession>
<gene>
    <name evidence="1" type="ORF">AB0C36_31065</name>
</gene>
<evidence type="ECO:0000313" key="2">
    <source>
        <dbReference type="Proteomes" id="UP001551482"/>
    </source>
</evidence>
<keyword evidence="2" id="KW-1185">Reference proteome</keyword>
<dbReference type="Proteomes" id="UP001551482">
    <property type="component" value="Unassembled WGS sequence"/>
</dbReference>
<dbReference type="EMBL" id="JBEZFP010000105">
    <property type="protein sequence ID" value="MEU8137937.1"/>
    <property type="molecule type" value="Genomic_DNA"/>
</dbReference>
<sequence>MGNLVKIQGKPGTPQGVSCDDAGRGALTAAAVVGADEFDDALVALLAAEAAVVDAAARPRGVDLVRLEPALAPGSGPDLPGIRAMAVALAGRQRPAIRRVGEIAVLLAGLADLGRHALVADLSELAVRSLAANPLLAANPQDWVWDAAMDLVDLHVVACFRTGRPAMRLPEPLSPARAPLAVASPAAVVPPADASARYRP</sequence>